<name>A0A5C4MAX6_9PSEU</name>
<evidence type="ECO:0000313" key="2">
    <source>
        <dbReference type="Proteomes" id="UP000305546"/>
    </source>
</evidence>
<comment type="caution">
    <text evidence="1">The sequence shown here is derived from an EMBL/GenBank/DDBJ whole genome shotgun (WGS) entry which is preliminary data.</text>
</comment>
<dbReference type="AlphaFoldDB" id="A0A5C4MAX6"/>
<dbReference type="OrthoDB" id="3631260at2"/>
<gene>
    <name evidence="1" type="ORF">FG385_02785</name>
</gene>
<organism evidence="1 2">
    <name type="scientific">Amycolatopsis alkalitolerans</name>
    <dbReference type="NCBI Taxonomy" id="2547244"/>
    <lineage>
        <taxon>Bacteria</taxon>
        <taxon>Bacillati</taxon>
        <taxon>Actinomycetota</taxon>
        <taxon>Actinomycetes</taxon>
        <taxon>Pseudonocardiales</taxon>
        <taxon>Pseudonocardiaceae</taxon>
        <taxon>Amycolatopsis</taxon>
    </lineage>
</organism>
<sequence>MTVQETAGPETLDYRRVFGWPVHWHGGALTLETGSGIGAVAVPRAMAEPVLAGVARQGCAGPAVSVPTKHGAVVMLLVEADVLAPGSLPDGVRVLTAGTTIPLPGDRSPHALTHWIVPPDTHQRWLPSLTAVLASIRGCR</sequence>
<proteinExistence type="predicted"/>
<accession>A0A5C4MAX6</accession>
<protein>
    <submittedName>
        <fullName evidence="1">Uncharacterized protein</fullName>
    </submittedName>
</protein>
<keyword evidence="2" id="KW-1185">Reference proteome</keyword>
<reference evidence="1 2" key="1">
    <citation type="submission" date="2019-06" db="EMBL/GenBank/DDBJ databases">
        <title>Amycolatopsis alkalitolerans sp. nov., isolated from Gastrodia elata Blume.</title>
        <authorList>
            <person name="Narsing Rao M.P."/>
            <person name="Li W.J."/>
        </authorList>
    </citation>
    <scope>NUCLEOTIDE SEQUENCE [LARGE SCALE GENOMIC DNA]</scope>
    <source>
        <strain evidence="1 2">SYSUP0005</strain>
    </source>
</reference>
<dbReference type="RefSeq" id="WP_139094994.1">
    <property type="nucleotide sequence ID" value="NZ_VDFW01000002.1"/>
</dbReference>
<dbReference type="EMBL" id="VDFW01000002">
    <property type="protein sequence ID" value="TNC29050.1"/>
    <property type="molecule type" value="Genomic_DNA"/>
</dbReference>
<evidence type="ECO:0000313" key="1">
    <source>
        <dbReference type="EMBL" id="TNC29050.1"/>
    </source>
</evidence>
<dbReference type="Proteomes" id="UP000305546">
    <property type="component" value="Unassembled WGS sequence"/>
</dbReference>